<feature type="compositionally biased region" description="Polar residues" evidence="1">
    <location>
        <begin position="275"/>
        <end position="292"/>
    </location>
</feature>
<sequence length="428" mass="46412">MSSICGIPLRLQTKAKYPILELLPPNLQMSKQANLSGRSSSGKIIYRSKDEMEVMLNRTHSASQSSQSTVQLIDNNHPRDSQSRVPVHQDDNDGIFQSRNELTHSEATMSSVPRSGSNHQREIISSTRDPANKVYRDTSQHTIGSEQSTRTSGGNSCTQPTPIPGSRIIPSFAAKKFNSQKSNHVNTFGSSATSTQITVPVFKPKKIGTVGSSVLPSSSISNGTAPNGKDLPTRPAIKVTCFTEEKPSHCQIDGSVLSETAIVPSVATSFKHKPVNSSKGSFMTGQTPQQSTVKYTPSLLSSSVRVPRTNTGSGTPLETPSTPQTPSFHIPSTPKVHQVTPKGTPTLSKKRPKQDEEGTPKIKKPRAKPQIQENLDVELFARANQLQKANAATLIAWLRDKGIQHKSKDKKSDLIDRVNTVLGLGMEP</sequence>
<accession>A0A210QHG3</accession>
<dbReference type="EMBL" id="NEDP02003643">
    <property type="protein sequence ID" value="OWF48218.1"/>
    <property type="molecule type" value="Genomic_DNA"/>
</dbReference>
<gene>
    <name evidence="2" type="ORF">KP79_PYT14497</name>
</gene>
<comment type="caution">
    <text evidence="2">The sequence shown here is derived from an EMBL/GenBank/DDBJ whole genome shotgun (WGS) entry which is preliminary data.</text>
</comment>
<dbReference type="AlphaFoldDB" id="A0A210QHG3"/>
<dbReference type="PANTHER" id="PTHR28495">
    <property type="entry name" value="HYPOTHETICAL PROTEIN LOC100359752"/>
    <property type="match status" value="1"/>
</dbReference>
<reference evidence="2 3" key="1">
    <citation type="journal article" date="2017" name="Nat. Ecol. Evol.">
        <title>Scallop genome provides insights into evolution of bilaterian karyotype and development.</title>
        <authorList>
            <person name="Wang S."/>
            <person name="Zhang J."/>
            <person name="Jiao W."/>
            <person name="Li J."/>
            <person name="Xun X."/>
            <person name="Sun Y."/>
            <person name="Guo X."/>
            <person name="Huan P."/>
            <person name="Dong B."/>
            <person name="Zhang L."/>
            <person name="Hu X."/>
            <person name="Sun X."/>
            <person name="Wang J."/>
            <person name="Zhao C."/>
            <person name="Wang Y."/>
            <person name="Wang D."/>
            <person name="Huang X."/>
            <person name="Wang R."/>
            <person name="Lv J."/>
            <person name="Li Y."/>
            <person name="Zhang Z."/>
            <person name="Liu B."/>
            <person name="Lu W."/>
            <person name="Hui Y."/>
            <person name="Liang J."/>
            <person name="Zhou Z."/>
            <person name="Hou R."/>
            <person name="Li X."/>
            <person name="Liu Y."/>
            <person name="Li H."/>
            <person name="Ning X."/>
            <person name="Lin Y."/>
            <person name="Zhao L."/>
            <person name="Xing Q."/>
            <person name="Dou J."/>
            <person name="Li Y."/>
            <person name="Mao J."/>
            <person name="Guo H."/>
            <person name="Dou H."/>
            <person name="Li T."/>
            <person name="Mu C."/>
            <person name="Jiang W."/>
            <person name="Fu Q."/>
            <person name="Fu X."/>
            <person name="Miao Y."/>
            <person name="Liu J."/>
            <person name="Yu Q."/>
            <person name="Li R."/>
            <person name="Liao H."/>
            <person name="Li X."/>
            <person name="Kong Y."/>
            <person name="Jiang Z."/>
            <person name="Chourrout D."/>
            <person name="Li R."/>
            <person name="Bao Z."/>
        </authorList>
    </citation>
    <scope>NUCLEOTIDE SEQUENCE [LARGE SCALE GENOMIC DNA]</scope>
    <source>
        <strain evidence="2 3">PY_sf001</strain>
    </source>
</reference>
<dbReference type="OrthoDB" id="6285995at2759"/>
<proteinExistence type="predicted"/>
<dbReference type="InterPro" id="IPR031643">
    <property type="entry name" value="DUF4708"/>
</dbReference>
<feature type="region of interest" description="Disordered" evidence="1">
    <location>
        <begin position="302"/>
        <end position="369"/>
    </location>
</feature>
<evidence type="ECO:0000313" key="3">
    <source>
        <dbReference type="Proteomes" id="UP000242188"/>
    </source>
</evidence>
<evidence type="ECO:0000256" key="1">
    <source>
        <dbReference type="SAM" id="MobiDB-lite"/>
    </source>
</evidence>
<feature type="compositionally biased region" description="Basic and acidic residues" evidence="1">
    <location>
        <begin position="76"/>
        <end position="91"/>
    </location>
</feature>
<feature type="region of interest" description="Disordered" evidence="1">
    <location>
        <begin position="59"/>
        <end position="168"/>
    </location>
</feature>
<feature type="region of interest" description="Disordered" evidence="1">
    <location>
        <begin position="273"/>
        <end position="292"/>
    </location>
</feature>
<evidence type="ECO:0000313" key="2">
    <source>
        <dbReference type="EMBL" id="OWF48218.1"/>
    </source>
</evidence>
<feature type="compositionally biased region" description="Basic and acidic residues" evidence="1">
    <location>
        <begin position="130"/>
        <end position="139"/>
    </location>
</feature>
<protein>
    <submittedName>
        <fullName evidence="2">Uncharacterized protein</fullName>
    </submittedName>
</protein>
<organism evidence="2 3">
    <name type="scientific">Mizuhopecten yessoensis</name>
    <name type="common">Japanese scallop</name>
    <name type="synonym">Patinopecten yessoensis</name>
    <dbReference type="NCBI Taxonomy" id="6573"/>
    <lineage>
        <taxon>Eukaryota</taxon>
        <taxon>Metazoa</taxon>
        <taxon>Spiralia</taxon>
        <taxon>Lophotrochozoa</taxon>
        <taxon>Mollusca</taxon>
        <taxon>Bivalvia</taxon>
        <taxon>Autobranchia</taxon>
        <taxon>Pteriomorphia</taxon>
        <taxon>Pectinida</taxon>
        <taxon>Pectinoidea</taxon>
        <taxon>Pectinidae</taxon>
        <taxon>Mizuhopecten</taxon>
    </lineage>
</organism>
<feature type="compositionally biased region" description="Polar residues" evidence="1">
    <location>
        <begin position="59"/>
        <end position="74"/>
    </location>
</feature>
<name>A0A210QHG3_MIZYE</name>
<feature type="compositionally biased region" description="Polar residues" evidence="1">
    <location>
        <begin position="302"/>
        <end position="327"/>
    </location>
</feature>
<dbReference type="PANTHER" id="PTHR28495:SF1">
    <property type="entry name" value="GENE, 17266-RELATED"/>
    <property type="match status" value="1"/>
</dbReference>
<dbReference type="STRING" id="6573.A0A210QHG3"/>
<dbReference type="Proteomes" id="UP000242188">
    <property type="component" value="Unassembled WGS sequence"/>
</dbReference>
<feature type="compositionally biased region" description="Polar residues" evidence="1">
    <location>
        <begin position="95"/>
        <end position="129"/>
    </location>
</feature>
<keyword evidence="3" id="KW-1185">Reference proteome</keyword>
<feature type="compositionally biased region" description="Polar residues" evidence="1">
    <location>
        <begin position="140"/>
        <end position="160"/>
    </location>
</feature>